<keyword evidence="2" id="KW-0813">Transport</keyword>
<dbReference type="SUPFAM" id="SSF52540">
    <property type="entry name" value="P-loop containing nucleoside triphosphate hydrolases"/>
    <property type="match status" value="1"/>
</dbReference>
<dbReference type="InterPro" id="IPR003439">
    <property type="entry name" value="ABC_transporter-like_ATP-bd"/>
</dbReference>
<evidence type="ECO:0000256" key="4">
    <source>
        <dbReference type="ARBA" id="ARBA00022840"/>
    </source>
</evidence>
<dbReference type="PROSITE" id="PS50893">
    <property type="entry name" value="ABC_TRANSPORTER_2"/>
    <property type="match status" value="1"/>
</dbReference>
<dbReference type="PANTHER" id="PTHR42734:SF17">
    <property type="entry name" value="METAL TRANSPORT SYSTEM ATP-BINDING PROTEIN TM_0124-RELATED"/>
    <property type="match status" value="1"/>
</dbReference>
<protein>
    <recommendedName>
        <fullName evidence="6">ABC transporter domain-containing protein</fullName>
    </recommendedName>
</protein>
<dbReference type="Gene3D" id="3.40.50.300">
    <property type="entry name" value="P-loop containing nucleotide triphosphate hydrolases"/>
    <property type="match status" value="1"/>
</dbReference>
<comment type="similarity">
    <text evidence="1">Belongs to the ABC transporter superfamily.</text>
</comment>
<proteinExistence type="inferred from homology"/>
<gene>
    <name evidence="7" type="ORF">GCM10010140_19240</name>
</gene>
<accession>A0ABQ2QRQ4</accession>
<evidence type="ECO:0000313" key="8">
    <source>
        <dbReference type="Proteomes" id="UP000611554"/>
    </source>
</evidence>
<sequence>MRLSQVSFRYSRRGPWILEDVELALRPGSVVEVTGRNGAGKSTLLRLLAGFVPPTRGSVSGRPRVVGYAPDVFPTGQPFTVSAYLAHMTRVRGASPAAAGDLARRLNAVHLLDLPLGDLSKGSAQKVGLIQSLLGPPDLLILDEPFAGLDEQTRAELPAVIGEIAARGGIVVVSDHQNQLREFPGADHCLVADRAVTVHPAARPAEQDPGPGSEPDPGPGSERDTEWVLGRPAEPDPDPGSGSGSGAGLGSGSGSERDAGRAAGQGPATDRRAVIEVLVDPDEADEVEQKLRADGYTARRIL</sequence>
<keyword evidence="8" id="KW-1185">Reference proteome</keyword>
<comment type="caution">
    <text evidence="7">The sequence shown here is derived from an EMBL/GenBank/DDBJ whole genome shotgun (WGS) entry which is preliminary data.</text>
</comment>
<evidence type="ECO:0000256" key="2">
    <source>
        <dbReference type="ARBA" id="ARBA00022448"/>
    </source>
</evidence>
<keyword evidence="3" id="KW-0547">Nucleotide-binding</keyword>
<dbReference type="Pfam" id="PF00005">
    <property type="entry name" value="ABC_tran"/>
    <property type="match status" value="1"/>
</dbReference>
<evidence type="ECO:0000256" key="1">
    <source>
        <dbReference type="ARBA" id="ARBA00005417"/>
    </source>
</evidence>
<reference evidence="8" key="1">
    <citation type="journal article" date="2019" name="Int. J. Syst. Evol. Microbiol.">
        <title>The Global Catalogue of Microorganisms (GCM) 10K type strain sequencing project: providing services to taxonomists for standard genome sequencing and annotation.</title>
        <authorList>
            <consortium name="The Broad Institute Genomics Platform"/>
            <consortium name="The Broad Institute Genome Sequencing Center for Infectious Disease"/>
            <person name="Wu L."/>
            <person name="Ma J."/>
        </authorList>
    </citation>
    <scope>NUCLEOTIDE SEQUENCE [LARGE SCALE GENOMIC DNA]</scope>
    <source>
        <strain evidence="8">JCM 3115</strain>
    </source>
</reference>
<dbReference type="EMBL" id="BMQJ01000003">
    <property type="protein sequence ID" value="GGP89467.1"/>
    <property type="molecule type" value="Genomic_DNA"/>
</dbReference>
<dbReference type="PANTHER" id="PTHR42734">
    <property type="entry name" value="METAL TRANSPORT SYSTEM ATP-BINDING PROTEIN TM_0124-RELATED"/>
    <property type="match status" value="1"/>
</dbReference>
<organism evidence="7 8">
    <name type="scientific">Streptosporangium pseudovulgare</name>
    <dbReference type="NCBI Taxonomy" id="35765"/>
    <lineage>
        <taxon>Bacteria</taxon>
        <taxon>Bacillati</taxon>
        <taxon>Actinomycetota</taxon>
        <taxon>Actinomycetes</taxon>
        <taxon>Streptosporangiales</taxon>
        <taxon>Streptosporangiaceae</taxon>
        <taxon>Streptosporangium</taxon>
    </lineage>
</organism>
<dbReference type="Proteomes" id="UP000611554">
    <property type="component" value="Unassembled WGS sequence"/>
</dbReference>
<evidence type="ECO:0000256" key="3">
    <source>
        <dbReference type="ARBA" id="ARBA00022741"/>
    </source>
</evidence>
<dbReference type="InterPro" id="IPR050153">
    <property type="entry name" value="Metal_Ion_Import_ABC"/>
</dbReference>
<evidence type="ECO:0000256" key="5">
    <source>
        <dbReference type="SAM" id="MobiDB-lite"/>
    </source>
</evidence>
<keyword evidence="4" id="KW-0067">ATP-binding</keyword>
<dbReference type="SMART" id="SM00382">
    <property type="entry name" value="AAA"/>
    <property type="match status" value="1"/>
</dbReference>
<dbReference type="InterPro" id="IPR003593">
    <property type="entry name" value="AAA+_ATPase"/>
</dbReference>
<name>A0ABQ2QRQ4_9ACTN</name>
<feature type="domain" description="ABC transporter" evidence="6">
    <location>
        <begin position="1"/>
        <end position="219"/>
    </location>
</feature>
<dbReference type="RefSeq" id="WP_308426256.1">
    <property type="nucleotide sequence ID" value="NZ_BMQJ01000003.1"/>
</dbReference>
<evidence type="ECO:0000313" key="7">
    <source>
        <dbReference type="EMBL" id="GGP89467.1"/>
    </source>
</evidence>
<dbReference type="InterPro" id="IPR027417">
    <property type="entry name" value="P-loop_NTPase"/>
</dbReference>
<evidence type="ECO:0000259" key="6">
    <source>
        <dbReference type="PROSITE" id="PS50893"/>
    </source>
</evidence>
<feature type="region of interest" description="Disordered" evidence="5">
    <location>
        <begin position="201"/>
        <end position="274"/>
    </location>
</feature>
<feature type="compositionally biased region" description="Gly residues" evidence="5">
    <location>
        <begin position="241"/>
        <end position="253"/>
    </location>
</feature>